<evidence type="ECO:0000313" key="9">
    <source>
        <dbReference type="Proteomes" id="UP001058120"/>
    </source>
</evidence>
<keyword evidence="3" id="KW-0963">Cytoplasm</keyword>
<dbReference type="SUPFAM" id="SSF52738">
    <property type="entry name" value="Methylesterase CheB, C-terminal domain"/>
    <property type="match status" value="1"/>
</dbReference>
<comment type="function">
    <text evidence="3">Involved in chemotaxis. Part of a chemotaxis signal transduction system that modulates chemotaxis in response to various stimuli. Catalyzes the demethylation of specific methylglutamate residues introduced into the chemoreceptors (methyl-accepting chemotaxis proteins or MCP) by CheR. Also mediates the irreversible deamidation of specific glutamine residues to glutamic acid.</text>
</comment>
<comment type="similarity">
    <text evidence="3">Belongs to the CheB family.</text>
</comment>
<reference evidence="8" key="1">
    <citation type="submission" date="2020-12" db="EMBL/GenBank/DDBJ databases">
        <title>Taurinivorans muris gen. nov., sp. nov., fundamental and realized metabolic niche of a ubiquitous sulfidogenic bacterium in the murine intestine.</title>
        <authorList>
            <person name="Ye H."/>
            <person name="Hanson B.T."/>
            <person name="Loy A."/>
        </authorList>
    </citation>
    <scope>NUCLEOTIDE SEQUENCE</scope>
    <source>
        <strain evidence="8">LT0009</strain>
    </source>
</reference>
<dbReference type="Gene3D" id="3.40.50.2300">
    <property type="match status" value="1"/>
</dbReference>
<dbReference type="RefSeq" id="WP_334315171.1">
    <property type="nucleotide sequence ID" value="NZ_CP065938.1"/>
</dbReference>
<gene>
    <name evidence="3" type="primary">cheB</name>
    <name evidence="8" type="ORF">JBF11_09090</name>
</gene>
<keyword evidence="9" id="KW-1185">Reference proteome</keyword>
<evidence type="ECO:0000256" key="4">
    <source>
        <dbReference type="PROSITE-ProRule" id="PRU00050"/>
    </source>
</evidence>
<feature type="active site" evidence="3 4">
    <location>
        <position position="236"/>
    </location>
</feature>
<name>A0ABY5Y1I7_9BACT</name>
<comment type="catalytic activity">
    <reaction evidence="3">
        <text>L-glutaminyl-[protein] + H2O = L-glutamyl-[protein] + NH4(+)</text>
        <dbReference type="Rhea" id="RHEA:16441"/>
        <dbReference type="Rhea" id="RHEA-COMP:10207"/>
        <dbReference type="Rhea" id="RHEA-COMP:10208"/>
        <dbReference type="ChEBI" id="CHEBI:15377"/>
        <dbReference type="ChEBI" id="CHEBI:28938"/>
        <dbReference type="ChEBI" id="CHEBI:29973"/>
        <dbReference type="ChEBI" id="CHEBI:30011"/>
        <dbReference type="EC" id="3.5.1.44"/>
    </reaction>
</comment>
<dbReference type="Proteomes" id="UP001058120">
    <property type="component" value="Chromosome"/>
</dbReference>
<dbReference type="InterPro" id="IPR011006">
    <property type="entry name" value="CheY-like_superfamily"/>
</dbReference>
<keyword evidence="3 4" id="KW-0145">Chemotaxis</keyword>
<evidence type="ECO:0000256" key="1">
    <source>
        <dbReference type="ARBA" id="ARBA00022801"/>
    </source>
</evidence>
<dbReference type="Pfam" id="PF00072">
    <property type="entry name" value="Response_reg"/>
    <property type="match status" value="1"/>
</dbReference>
<dbReference type="SUPFAM" id="SSF52172">
    <property type="entry name" value="CheY-like"/>
    <property type="match status" value="1"/>
</dbReference>
<dbReference type="CDD" id="cd17541">
    <property type="entry name" value="REC_CheB-like"/>
    <property type="match status" value="1"/>
</dbReference>
<dbReference type="NCBIfam" id="NF001965">
    <property type="entry name" value="PRK00742.1"/>
    <property type="match status" value="1"/>
</dbReference>
<dbReference type="Pfam" id="PF01339">
    <property type="entry name" value="CheB_methylest"/>
    <property type="match status" value="1"/>
</dbReference>
<dbReference type="InterPro" id="IPR000673">
    <property type="entry name" value="Sig_transdc_resp-reg_Me-estase"/>
</dbReference>
<comment type="catalytic activity">
    <reaction evidence="2 3">
        <text>[protein]-L-glutamate 5-O-methyl ester + H2O = L-glutamyl-[protein] + methanol + H(+)</text>
        <dbReference type="Rhea" id="RHEA:23236"/>
        <dbReference type="Rhea" id="RHEA-COMP:10208"/>
        <dbReference type="Rhea" id="RHEA-COMP:10311"/>
        <dbReference type="ChEBI" id="CHEBI:15377"/>
        <dbReference type="ChEBI" id="CHEBI:15378"/>
        <dbReference type="ChEBI" id="CHEBI:17790"/>
        <dbReference type="ChEBI" id="CHEBI:29973"/>
        <dbReference type="ChEBI" id="CHEBI:82795"/>
        <dbReference type="EC" id="3.1.1.61"/>
    </reaction>
</comment>
<comment type="PTM">
    <text evidence="3">Phosphorylated by CheA. Phosphorylation of the N-terminal regulatory domain activates the methylesterase activity.</text>
</comment>
<feature type="active site" evidence="3 4">
    <location>
        <position position="209"/>
    </location>
</feature>
<evidence type="ECO:0000313" key="8">
    <source>
        <dbReference type="EMBL" id="UWX05587.1"/>
    </source>
</evidence>
<dbReference type="HAMAP" id="MF_00099">
    <property type="entry name" value="CheB_chemtxs"/>
    <property type="match status" value="1"/>
</dbReference>
<dbReference type="PROSITE" id="PS50110">
    <property type="entry name" value="RESPONSE_REGULATORY"/>
    <property type="match status" value="1"/>
</dbReference>
<evidence type="ECO:0000259" key="7">
    <source>
        <dbReference type="PROSITE" id="PS50122"/>
    </source>
</evidence>
<comment type="domain">
    <text evidence="3">Contains a C-terminal catalytic domain, and an N-terminal region which modulates catalytic activity.</text>
</comment>
<feature type="modified residue" description="4-aspartylphosphate" evidence="3 5">
    <location>
        <position position="54"/>
    </location>
</feature>
<protein>
    <recommendedName>
        <fullName evidence="3">Protein-glutamate methylesterase/protein-glutamine glutaminase</fullName>
        <ecNumber evidence="3">3.1.1.61</ecNumber>
        <ecNumber evidence="3">3.5.1.44</ecNumber>
    </recommendedName>
</protein>
<dbReference type="CDD" id="cd16432">
    <property type="entry name" value="CheB_Rec"/>
    <property type="match status" value="1"/>
</dbReference>
<dbReference type="EMBL" id="CP065938">
    <property type="protein sequence ID" value="UWX05587.1"/>
    <property type="molecule type" value="Genomic_DNA"/>
</dbReference>
<evidence type="ECO:0000256" key="3">
    <source>
        <dbReference type="HAMAP-Rule" id="MF_00099"/>
    </source>
</evidence>
<dbReference type="EC" id="3.1.1.61" evidence="3"/>
<dbReference type="EC" id="3.5.1.44" evidence="3"/>
<dbReference type="SMART" id="SM00448">
    <property type="entry name" value="REC"/>
    <property type="match status" value="1"/>
</dbReference>
<dbReference type="Gene3D" id="3.40.50.180">
    <property type="entry name" value="Methylesterase CheB, C-terminal domain"/>
    <property type="match status" value="1"/>
</dbReference>
<dbReference type="InterPro" id="IPR035909">
    <property type="entry name" value="CheB_C"/>
</dbReference>
<proteinExistence type="inferred from homology"/>
<accession>A0ABY5Y1I7</accession>
<evidence type="ECO:0000259" key="6">
    <source>
        <dbReference type="PROSITE" id="PS50110"/>
    </source>
</evidence>
<organism evidence="8 9">
    <name type="scientific">Taurinivorans muris</name>
    <dbReference type="NCBI Taxonomy" id="2787751"/>
    <lineage>
        <taxon>Bacteria</taxon>
        <taxon>Pseudomonadati</taxon>
        <taxon>Thermodesulfobacteriota</taxon>
        <taxon>Desulfovibrionia</taxon>
        <taxon>Desulfovibrionales</taxon>
        <taxon>Desulfovibrionaceae</taxon>
        <taxon>Taurinivorans</taxon>
    </lineage>
</organism>
<evidence type="ECO:0000256" key="5">
    <source>
        <dbReference type="PROSITE-ProRule" id="PRU00169"/>
    </source>
</evidence>
<keyword evidence="1 3" id="KW-0378">Hydrolase</keyword>
<dbReference type="InterPro" id="IPR008248">
    <property type="entry name" value="CheB-like"/>
</dbReference>
<sequence>MVRVIVVDDSAFMRNSLTRMLASDPEIEVVGQAADGIDALEKIEKLNPDIITLDLEMPRMGGLEMLEKLMGTNPIPVLVISSLTFEGAEATLKALELGALDYMPKYVEGTTVFAVAQKELTEKLKALSKKRALMRLHLARMRTQAAKNAAAGAGAKTEIPHVAPSSASSAKLNSLTIKTTVSGQATYVRPNEPLPTGRPKRDIVAISVSTGGPPAVQKVLTALPENFPACILIAQHMPAAFTGAFAKRLDSLCKIKVKEAQDGDTIIAGIAYVCPGGQHISVSVKGALPQIKISPEPTSAIYKPSASILNESVAVMANKVVGLTMTGMGNDGCEGTKPLRAKGGYILAQSEDTCVVYGMPRAVVEAKLAHDIVDLDDIPDALIRALYK</sequence>
<comment type="subcellular location">
    <subcellularLocation>
        <location evidence="3">Cytoplasm</location>
    </subcellularLocation>
</comment>
<dbReference type="PIRSF" id="PIRSF000876">
    <property type="entry name" value="RR_chemtxs_CheB"/>
    <property type="match status" value="1"/>
</dbReference>
<dbReference type="InterPro" id="IPR001789">
    <property type="entry name" value="Sig_transdc_resp-reg_receiver"/>
</dbReference>
<dbReference type="PANTHER" id="PTHR42872:SF3">
    <property type="entry name" value="PROTEIN-GLUTAMATE METHYLESTERASE_PROTEIN-GLUTAMINE GLUTAMINASE 1"/>
    <property type="match status" value="1"/>
</dbReference>
<feature type="active site" evidence="3 4">
    <location>
        <position position="331"/>
    </location>
</feature>
<dbReference type="PANTHER" id="PTHR42872">
    <property type="entry name" value="PROTEIN-GLUTAMATE METHYLESTERASE/PROTEIN-GLUTAMINE GLUTAMINASE"/>
    <property type="match status" value="1"/>
</dbReference>
<feature type="domain" description="CheB-type methylesterase" evidence="7">
    <location>
        <begin position="193"/>
        <end position="388"/>
    </location>
</feature>
<keyword evidence="3 5" id="KW-0597">Phosphoprotein</keyword>
<evidence type="ECO:0000256" key="2">
    <source>
        <dbReference type="ARBA" id="ARBA00048267"/>
    </source>
</evidence>
<feature type="domain" description="Response regulatory" evidence="6">
    <location>
        <begin position="3"/>
        <end position="120"/>
    </location>
</feature>
<dbReference type="PROSITE" id="PS50122">
    <property type="entry name" value="CHEB"/>
    <property type="match status" value="1"/>
</dbReference>